<reference evidence="1 2" key="1">
    <citation type="journal article" date="2016" name="Nat. Commun.">
        <title>Thousands of microbial genomes shed light on interconnected biogeochemical processes in an aquifer system.</title>
        <authorList>
            <person name="Anantharaman K."/>
            <person name="Brown C.T."/>
            <person name="Hug L.A."/>
            <person name="Sharon I."/>
            <person name="Castelle C.J."/>
            <person name="Probst A.J."/>
            <person name="Thomas B.C."/>
            <person name="Singh A."/>
            <person name="Wilkins M.J."/>
            <person name="Karaoz U."/>
            <person name="Brodie E.L."/>
            <person name="Williams K.H."/>
            <person name="Hubbard S.S."/>
            <person name="Banfield J.F."/>
        </authorList>
    </citation>
    <scope>NUCLEOTIDE SEQUENCE [LARGE SCALE GENOMIC DNA]</scope>
</reference>
<dbReference type="SUPFAM" id="SSF49464">
    <property type="entry name" value="Carboxypeptidase regulatory domain-like"/>
    <property type="match status" value="1"/>
</dbReference>
<organism evidence="1 2">
    <name type="scientific">Candidatus Woesebacteria bacterium RIFCSPHIGHO2_01_FULL_38_26b</name>
    <dbReference type="NCBI Taxonomy" id="1802491"/>
    <lineage>
        <taxon>Bacteria</taxon>
        <taxon>Candidatus Woeseibacteriota</taxon>
    </lineage>
</organism>
<dbReference type="Proteomes" id="UP000176741">
    <property type="component" value="Unassembled WGS sequence"/>
</dbReference>
<dbReference type="AlphaFoldDB" id="A0A1F7XX27"/>
<sequence length="326" mass="36156">MELEHPIPQQISAYQFRLVGDMTLKQFFQVAGGALISLVIYSSSLASYIKWPLIIFFFLGGVAFAFFPLQDRPLGQWLILFIKAIYSPTLYAWKRKAVRTEYFQAEPTLAQVSITQPTSSVSTKEGTKEIQNLEKKEEEFLTKVSQHFQRPASLAPTQMGPSKPTEMLESYQIPKIEPKKIGPQQKEFVVAEQATAKMSSVGNQVIPFSGQIMPNVVSAQFSPEASPPIPPSKPNIVVGQVMDSQGKIIENAILEIRDADGRPARALKSNKLGHFMIVTPLSNGKYEIITEKDGYQFDTLSFETSGQIIPPISITSKGSGEPKTIK</sequence>
<evidence type="ECO:0008006" key="3">
    <source>
        <dbReference type="Google" id="ProtNLM"/>
    </source>
</evidence>
<dbReference type="EMBL" id="MGGD01000066">
    <property type="protein sequence ID" value="OGM19510.1"/>
    <property type="molecule type" value="Genomic_DNA"/>
</dbReference>
<evidence type="ECO:0000313" key="2">
    <source>
        <dbReference type="Proteomes" id="UP000176741"/>
    </source>
</evidence>
<protein>
    <recommendedName>
        <fullName evidence="3">PrgI family protein</fullName>
    </recommendedName>
</protein>
<accession>A0A1F7XX27</accession>
<proteinExistence type="predicted"/>
<gene>
    <name evidence="1" type="ORF">A2771_02670</name>
</gene>
<comment type="caution">
    <text evidence="1">The sequence shown here is derived from an EMBL/GenBank/DDBJ whole genome shotgun (WGS) entry which is preliminary data.</text>
</comment>
<dbReference type="InterPro" id="IPR008969">
    <property type="entry name" value="CarboxyPept-like_regulatory"/>
</dbReference>
<name>A0A1F7XX27_9BACT</name>
<dbReference type="Gene3D" id="2.60.40.1120">
    <property type="entry name" value="Carboxypeptidase-like, regulatory domain"/>
    <property type="match status" value="1"/>
</dbReference>
<evidence type="ECO:0000313" key="1">
    <source>
        <dbReference type="EMBL" id="OGM19510.1"/>
    </source>
</evidence>